<dbReference type="EMBL" id="JAHXZJ010001119">
    <property type="protein sequence ID" value="KAH0553566.1"/>
    <property type="molecule type" value="Genomic_DNA"/>
</dbReference>
<name>A0AAV7ILZ7_COTGL</name>
<organism evidence="4 5">
    <name type="scientific">Cotesia glomerata</name>
    <name type="common">Lepidopteran parasitic wasp</name>
    <name type="synonym">Apanteles glomeratus</name>
    <dbReference type="NCBI Taxonomy" id="32391"/>
    <lineage>
        <taxon>Eukaryota</taxon>
        <taxon>Metazoa</taxon>
        <taxon>Ecdysozoa</taxon>
        <taxon>Arthropoda</taxon>
        <taxon>Hexapoda</taxon>
        <taxon>Insecta</taxon>
        <taxon>Pterygota</taxon>
        <taxon>Neoptera</taxon>
        <taxon>Endopterygota</taxon>
        <taxon>Hymenoptera</taxon>
        <taxon>Apocrita</taxon>
        <taxon>Ichneumonoidea</taxon>
        <taxon>Braconidae</taxon>
        <taxon>Microgastrinae</taxon>
        <taxon>Cotesia</taxon>
    </lineage>
</organism>
<feature type="compositionally biased region" description="Acidic residues" evidence="1">
    <location>
        <begin position="278"/>
        <end position="287"/>
    </location>
</feature>
<comment type="caution">
    <text evidence="4">The sequence shown here is derived from an EMBL/GenBank/DDBJ whole genome shotgun (WGS) entry which is preliminary data.</text>
</comment>
<evidence type="ECO:0000313" key="4">
    <source>
        <dbReference type="EMBL" id="KAH0553566.1"/>
    </source>
</evidence>
<proteinExistence type="predicted"/>
<evidence type="ECO:0000313" key="5">
    <source>
        <dbReference type="Proteomes" id="UP000826195"/>
    </source>
</evidence>
<feature type="region of interest" description="Disordered" evidence="1">
    <location>
        <begin position="260"/>
        <end position="287"/>
    </location>
</feature>
<evidence type="ECO:0000256" key="2">
    <source>
        <dbReference type="SAM" id="Phobius"/>
    </source>
</evidence>
<dbReference type="Proteomes" id="UP000826195">
    <property type="component" value="Unassembled WGS sequence"/>
</dbReference>
<keyword evidence="2" id="KW-1133">Transmembrane helix</keyword>
<sequence>MNLLVSFISLVYFVTVVQSFDLGPLLRIAHCRIQCIKEHSIDGTCDWYSNRSETLCSECWQNCETLETQWDTTKFICEGEEYLRCPACQTACNYRKTRTEEEYLPSSLPAPSRGPVRASANEVAIFLRQVGPPSVNGGWKESGFFSGNRVPSLRQDTWLIVVSEETIRHYSWQEWIPTLESLKEGPFVEASLSWFDVNEQLRKQRDVEQKRFNDRVRQFYLEKYGEKVLVEWRSSQDTPIPEKVFRRFFFRRRSDENTQPPFLEHQVRQSPLENYNRDDDDDDDDNQETYVVSWMPETGGLMGNQVVDTKFAQISLLPGTKYLVRIASNDGPGSFPIEIDTRSSSVDVWKVKKKNDEDLLPWAFLAAIVAALAIIVVIAGVTIFRLSRTPKVVPDEEIV</sequence>
<keyword evidence="2" id="KW-0812">Transmembrane</keyword>
<reference evidence="4 5" key="1">
    <citation type="journal article" date="2021" name="J. Hered.">
        <title>A chromosome-level genome assembly of the parasitoid wasp, Cotesia glomerata (Hymenoptera: Braconidae).</title>
        <authorList>
            <person name="Pinto B.J."/>
            <person name="Weis J.J."/>
            <person name="Gamble T."/>
            <person name="Ode P.J."/>
            <person name="Paul R."/>
            <person name="Zaspel J.M."/>
        </authorList>
    </citation>
    <scope>NUCLEOTIDE SEQUENCE [LARGE SCALE GENOMIC DNA]</scope>
    <source>
        <strain evidence="4">CgM1</strain>
    </source>
</reference>
<evidence type="ECO:0000256" key="3">
    <source>
        <dbReference type="SAM" id="SignalP"/>
    </source>
</evidence>
<accession>A0AAV7ILZ7</accession>
<feature type="chain" id="PRO_5043944635" description="Fibronectin type-III domain-containing protein" evidence="3">
    <location>
        <begin position="20"/>
        <end position="399"/>
    </location>
</feature>
<keyword evidence="2" id="KW-0472">Membrane</keyword>
<protein>
    <recommendedName>
        <fullName evidence="6">Fibronectin type-III domain-containing protein</fullName>
    </recommendedName>
</protein>
<dbReference type="AlphaFoldDB" id="A0AAV7ILZ7"/>
<keyword evidence="5" id="KW-1185">Reference proteome</keyword>
<evidence type="ECO:0000256" key="1">
    <source>
        <dbReference type="SAM" id="MobiDB-lite"/>
    </source>
</evidence>
<gene>
    <name evidence="4" type="ORF">KQX54_002364</name>
</gene>
<feature type="transmembrane region" description="Helical" evidence="2">
    <location>
        <begin position="359"/>
        <end position="384"/>
    </location>
</feature>
<keyword evidence="3" id="KW-0732">Signal</keyword>
<feature type="signal peptide" evidence="3">
    <location>
        <begin position="1"/>
        <end position="19"/>
    </location>
</feature>
<evidence type="ECO:0008006" key="6">
    <source>
        <dbReference type="Google" id="ProtNLM"/>
    </source>
</evidence>